<gene>
    <name evidence="3" type="ORF">CR513_36198</name>
</gene>
<dbReference type="OrthoDB" id="990598at2759"/>
<dbReference type="Pfam" id="PF24924">
    <property type="entry name" value="DUF7745"/>
    <property type="match status" value="1"/>
</dbReference>
<accession>A0A371FY36</accession>
<protein>
    <recommendedName>
        <fullName evidence="2">DUF7745 domain-containing protein</fullName>
    </recommendedName>
</protein>
<organism evidence="3 4">
    <name type="scientific">Mucuna pruriens</name>
    <name type="common">Velvet bean</name>
    <name type="synonym">Dolichos pruriens</name>
    <dbReference type="NCBI Taxonomy" id="157652"/>
    <lineage>
        <taxon>Eukaryota</taxon>
        <taxon>Viridiplantae</taxon>
        <taxon>Streptophyta</taxon>
        <taxon>Embryophyta</taxon>
        <taxon>Tracheophyta</taxon>
        <taxon>Spermatophyta</taxon>
        <taxon>Magnoliopsida</taxon>
        <taxon>eudicotyledons</taxon>
        <taxon>Gunneridae</taxon>
        <taxon>Pentapetalae</taxon>
        <taxon>rosids</taxon>
        <taxon>fabids</taxon>
        <taxon>Fabales</taxon>
        <taxon>Fabaceae</taxon>
        <taxon>Papilionoideae</taxon>
        <taxon>50 kb inversion clade</taxon>
        <taxon>NPAAA clade</taxon>
        <taxon>indigoferoid/millettioid clade</taxon>
        <taxon>Phaseoleae</taxon>
        <taxon>Mucuna</taxon>
    </lineage>
</organism>
<name>A0A371FY36_MUCPR</name>
<dbReference type="EMBL" id="QJKJ01007504">
    <property type="protein sequence ID" value="RDX82953.1"/>
    <property type="molecule type" value="Genomic_DNA"/>
</dbReference>
<feature type="non-terminal residue" evidence="3">
    <location>
        <position position="1"/>
    </location>
</feature>
<dbReference type="AlphaFoldDB" id="A0A371FY36"/>
<keyword evidence="4" id="KW-1185">Reference proteome</keyword>
<evidence type="ECO:0000313" key="3">
    <source>
        <dbReference type="EMBL" id="RDX82953.1"/>
    </source>
</evidence>
<reference evidence="3" key="1">
    <citation type="submission" date="2018-05" db="EMBL/GenBank/DDBJ databases">
        <title>Draft genome of Mucuna pruriens seed.</title>
        <authorList>
            <person name="Nnadi N.E."/>
            <person name="Vos R."/>
            <person name="Hasami M.H."/>
            <person name="Devisetty U.K."/>
            <person name="Aguiy J.C."/>
        </authorList>
    </citation>
    <scope>NUCLEOTIDE SEQUENCE [LARGE SCALE GENOMIC DNA]</scope>
    <source>
        <strain evidence="3">JCA_2017</strain>
    </source>
</reference>
<evidence type="ECO:0000313" key="4">
    <source>
        <dbReference type="Proteomes" id="UP000257109"/>
    </source>
</evidence>
<comment type="caution">
    <text evidence="3">The sequence shown here is derived from an EMBL/GenBank/DDBJ whole genome shotgun (WGS) entry which is preliminary data.</text>
</comment>
<feature type="compositionally biased region" description="Basic and acidic residues" evidence="1">
    <location>
        <begin position="139"/>
        <end position="159"/>
    </location>
</feature>
<proteinExistence type="predicted"/>
<dbReference type="Proteomes" id="UP000257109">
    <property type="component" value="Unassembled WGS sequence"/>
</dbReference>
<evidence type="ECO:0000256" key="1">
    <source>
        <dbReference type="SAM" id="MobiDB-lite"/>
    </source>
</evidence>
<dbReference type="PANTHER" id="PTHR48154:SF1">
    <property type="entry name" value="PROTEIN, PUTATIVE-RELATED"/>
    <property type="match status" value="1"/>
</dbReference>
<feature type="domain" description="DUF7745" evidence="2">
    <location>
        <begin position="3"/>
        <end position="111"/>
    </location>
</feature>
<evidence type="ECO:0000259" key="2">
    <source>
        <dbReference type="Pfam" id="PF24924"/>
    </source>
</evidence>
<feature type="region of interest" description="Disordered" evidence="1">
    <location>
        <begin position="135"/>
        <end position="159"/>
    </location>
</feature>
<dbReference type="PANTHER" id="PTHR48154">
    <property type="entry name" value="PROTEIN, PUTATIVE-RELATED"/>
    <property type="match status" value="1"/>
</dbReference>
<sequence length="178" mass="20640">MSEVEWMRHLDEASKKTIRWYPQWNEREDTIIKCGGFLNVPLMGTQGAINYNSELVPRQAGYPMALPPFEEATTPFVMHDLGMQNGEFLKKIRQAWRSIVRKGPESRLEQVSLTFGVPWLNANKVSDPSHMRLYRSSKRKPEGSPEHPGGEDSNKRACLEKESWSRAITQERYFKEIE</sequence>
<dbReference type="InterPro" id="IPR056647">
    <property type="entry name" value="DUF7745"/>
</dbReference>